<dbReference type="Pfam" id="PF01682">
    <property type="entry name" value="DB"/>
    <property type="match status" value="1"/>
</dbReference>
<feature type="non-terminal residue" evidence="2">
    <location>
        <position position="1"/>
    </location>
</feature>
<dbReference type="eggNOG" id="ENOG502S8HK">
    <property type="taxonomic scope" value="Eukaryota"/>
</dbReference>
<dbReference type="AlphaFoldDB" id="G0PN27"/>
<evidence type="ECO:0000259" key="1">
    <source>
        <dbReference type="SMART" id="SM01048"/>
    </source>
</evidence>
<accession>G0PN27</accession>
<dbReference type="EMBL" id="GL381650">
    <property type="protein sequence ID" value="EGT39601.1"/>
    <property type="molecule type" value="Genomic_DNA"/>
</dbReference>
<dbReference type="Gene3D" id="2.20.100.10">
    <property type="entry name" value="Thrombospondin type-1 (TSP1) repeat"/>
    <property type="match status" value="1"/>
</dbReference>
<sequence>DSSTAVLTNGDRSVLGQSNTGLINMTLTCNSNSQWVITAITASTSGTSSVLGTVVDDLKCGEIPAATTTTPTTTTPTTTTTTIPTTTTSSGACQLCPNMQAIALTSSQLVVNGATNGQLLLSHSVDQSSKCRIVVIKCRGENTNQNATIFFNANGQSLSAMYGQVATSMACSPSNTWQRNGVEIDGVACMITSVVGATSTSPAPITTVAPTPTTQSSNGPSASCNSAFATAVSTPGYTSGFMTVDTKTSGSVMTASITCASPVTTQTAVLLDSNNNQVSYGVGSTFMTLTCNSNSQWVTPTGTVITTLGCATVAPATTTTTIATTVPTPAATTTTTLAAGDCSAAAWNAWQEWSSCTDTCGSCGTQQRFRSCNKPLDTCTCTGSAYEKNYCNLAVCKFPRASCCDGFTPHSSGGTFIQHIGCPCGAGFMCMRGGCVARAAAAGTKTFRDESVKHADLKQSNTPDEHFSTCCTLLDVPTTCTDLCSYSTFSAEEVNAVLLQQSTCPMTAIRKIHFCAARGTNHTECCSKSLVPTQCHSFCDQSHDRGDNDLSIAHLQCVHFFNDIKSCFMEHANSEYFEGFNEDTQHENEETSLASSF</sequence>
<dbReference type="Pfam" id="PF00090">
    <property type="entry name" value="TSP_1"/>
    <property type="match status" value="1"/>
</dbReference>
<evidence type="ECO:0000313" key="3">
    <source>
        <dbReference type="Proteomes" id="UP000008068"/>
    </source>
</evidence>
<evidence type="ECO:0000313" key="2">
    <source>
        <dbReference type="EMBL" id="EGT39601.1"/>
    </source>
</evidence>
<dbReference type="InterPro" id="IPR036383">
    <property type="entry name" value="TSP1_rpt_sf"/>
</dbReference>
<name>G0PN27_CAEBE</name>
<feature type="domain" description="C6" evidence="1">
    <location>
        <begin position="221"/>
        <end position="310"/>
    </location>
</feature>
<dbReference type="PANTHER" id="PTHR46705:SF11">
    <property type="entry name" value="DOMAIN OF UNKNOWN FUNCTION DB DOMAIN-CONTAINING PROTEIN"/>
    <property type="match status" value="1"/>
</dbReference>
<keyword evidence="3" id="KW-1185">Reference proteome</keyword>
<dbReference type="HOGENOM" id="CLU_457576_0_0_1"/>
<dbReference type="InterPro" id="IPR002602">
    <property type="entry name" value="DB"/>
</dbReference>
<dbReference type="Proteomes" id="UP000008068">
    <property type="component" value="Unassembled WGS sequence"/>
</dbReference>
<dbReference type="OrthoDB" id="5843172at2759"/>
<dbReference type="SMART" id="SM00209">
    <property type="entry name" value="TSP1"/>
    <property type="match status" value="1"/>
</dbReference>
<proteinExistence type="predicted"/>
<dbReference type="SUPFAM" id="SSF82895">
    <property type="entry name" value="TSP-1 type 1 repeat"/>
    <property type="match status" value="1"/>
</dbReference>
<organism evidence="3">
    <name type="scientific">Caenorhabditis brenneri</name>
    <name type="common">Nematode worm</name>
    <dbReference type="NCBI Taxonomy" id="135651"/>
    <lineage>
        <taxon>Eukaryota</taxon>
        <taxon>Metazoa</taxon>
        <taxon>Ecdysozoa</taxon>
        <taxon>Nematoda</taxon>
        <taxon>Chromadorea</taxon>
        <taxon>Rhabditida</taxon>
        <taxon>Rhabditina</taxon>
        <taxon>Rhabditomorpha</taxon>
        <taxon>Rhabditoidea</taxon>
        <taxon>Rhabditidae</taxon>
        <taxon>Peloderinae</taxon>
        <taxon>Caenorhabditis</taxon>
    </lineage>
</organism>
<feature type="domain" description="C6" evidence="1">
    <location>
        <begin position="93"/>
        <end position="189"/>
    </location>
</feature>
<reference evidence="3" key="1">
    <citation type="submission" date="2011-07" db="EMBL/GenBank/DDBJ databases">
        <authorList>
            <consortium name="Caenorhabditis brenneri Sequencing and Analysis Consortium"/>
            <person name="Wilson R.K."/>
        </authorList>
    </citation>
    <scope>NUCLEOTIDE SEQUENCE [LARGE SCALE GENOMIC DNA]</scope>
    <source>
        <strain evidence="3">PB2801</strain>
    </source>
</reference>
<dbReference type="Pfam" id="PF01681">
    <property type="entry name" value="C6"/>
    <property type="match status" value="2"/>
</dbReference>
<dbReference type="SMART" id="SM01048">
    <property type="entry name" value="C6"/>
    <property type="match status" value="2"/>
</dbReference>
<dbReference type="InParanoid" id="G0PN27"/>
<gene>
    <name evidence="2" type="ORF">CAEBREN_31294</name>
</gene>
<dbReference type="InterPro" id="IPR002601">
    <property type="entry name" value="C6_domain"/>
</dbReference>
<dbReference type="InterPro" id="IPR000884">
    <property type="entry name" value="TSP1_rpt"/>
</dbReference>
<dbReference type="PANTHER" id="PTHR46705">
    <property type="entry name" value="PROTEIN CBG09805"/>
    <property type="match status" value="1"/>
</dbReference>
<protein>
    <recommendedName>
        <fullName evidence="1">C6 domain-containing protein</fullName>
    </recommendedName>
</protein>
<dbReference type="PROSITE" id="PS50092">
    <property type="entry name" value="TSP1"/>
    <property type="match status" value="1"/>
</dbReference>
<dbReference type="STRING" id="135651.G0PN27"/>